<keyword evidence="3 6" id="KW-0812">Transmembrane</keyword>
<feature type="domain" description="EamA" evidence="8">
    <location>
        <begin position="20"/>
        <end position="161"/>
    </location>
</feature>
<feature type="domain" description="EamA" evidence="8">
    <location>
        <begin position="203"/>
        <end position="340"/>
    </location>
</feature>
<evidence type="ECO:0000313" key="10">
    <source>
        <dbReference type="Proteomes" id="UP000238479"/>
    </source>
</evidence>
<evidence type="ECO:0000256" key="1">
    <source>
        <dbReference type="ARBA" id="ARBA00004141"/>
    </source>
</evidence>
<dbReference type="InterPro" id="IPR030184">
    <property type="entry name" value="WAT1-related"/>
</dbReference>
<feature type="transmembrane region" description="Helical" evidence="6">
    <location>
        <begin position="145"/>
        <end position="163"/>
    </location>
</feature>
<feature type="transmembrane region" description="Helical" evidence="6">
    <location>
        <begin position="271"/>
        <end position="290"/>
    </location>
</feature>
<comment type="caution">
    <text evidence="9">The sequence shown here is derived from an EMBL/GenBank/DDBJ whole genome shotgun (WGS) entry which is preliminary data.</text>
</comment>
<sequence>MMMMGGTWIELCNALHGLKLVLLMVAVQVTFAGVNVLYKLAANDGMNINLVIAYRFLFATAFLTPFALYFERKSRPKLTWMVVLQAFLCGLFGGAMSQNMYIASIALTSATFACAITQLIPAITFVLAVIFRLEKLNLRSMGGKAKVLGTLMGIGGAMLLTFYKGVEINIWSTHVDLLHRSQQPSRHVAAHNSRTDFTDRILSCLLALGSSSGYALWLIIQAKMGERYPCYYSSTALMSLMGSIQSVGFALCMERDWNQWKLGWNIRLLAVAYTGIVATGISVTIIALCVRMKGPLFVSVFNPLVLVLVAFVGSLLLDEKLHLGSVLGSILIVGGLYTVLWGKSKDIKMMKQSVPRSFEEEFAESLEIVTSSPDDKANNNKNESETKNNAPNTLPT</sequence>
<feature type="transmembrane region" description="Helical" evidence="6">
    <location>
        <begin position="20"/>
        <end position="40"/>
    </location>
</feature>
<dbReference type="AlphaFoldDB" id="A0A2P6PDY8"/>
<feature type="transmembrane region" description="Helical" evidence="6">
    <location>
        <begin position="323"/>
        <end position="342"/>
    </location>
</feature>
<name>A0A2P6PDY8_ROSCH</name>
<dbReference type="SUPFAM" id="SSF103481">
    <property type="entry name" value="Multidrug resistance efflux transporter EmrE"/>
    <property type="match status" value="2"/>
</dbReference>
<dbReference type="InterPro" id="IPR037185">
    <property type="entry name" value="EmrE-like"/>
</dbReference>
<feature type="compositionally biased region" description="Basic and acidic residues" evidence="7">
    <location>
        <begin position="373"/>
        <end position="386"/>
    </location>
</feature>
<dbReference type="OMA" id="AFGFCVE"/>
<dbReference type="InterPro" id="IPR000620">
    <property type="entry name" value="EamA_dom"/>
</dbReference>
<evidence type="ECO:0000256" key="4">
    <source>
        <dbReference type="ARBA" id="ARBA00022989"/>
    </source>
</evidence>
<dbReference type="Proteomes" id="UP000238479">
    <property type="component" value="Chromosome 7"/>
</dbReference>
<keyword evidence="10" id="KW-1185">Reference proteome</keyword>
<feature type="transmembrane region" description="Helical" evidence="6">
    <location>
        <begin position="52"/>
        <end position="71"/>
    </location>
</feature>
<evidence type="ECO:0000256" key="6">
    <source>
        <dbReference type="RuleBase" id="RU363077"/>
    </source>
</evidence>
<feature type="transmembrane region" description="Helical" evidence="6">
    <location>
        <begin position="200"/>
        <end position="219"/>
    </location>
</feature>
<dbReference type="Gramene" id="PRQ20129">
    <property type="protein sequence ID" value="PRQ20129"/>
    <property type="gene ID" value="RchiOBHm_Chr7g0224801"/>
</dbReference>
<organism evidence="9 10">
    <name type="scientific">Rosa chinensis</name>
    <name type="common">China rose</name>
    <dbReference type="NCBI Taxonomy" id="74649"/>
    <lineage>
        <taxon>Eukaryota</taxon>
        <taxon>Viridiplantae</taxon>
        <taxon>Streptophyta</taxon>
        <taxon>Embryophyta</taxon>
        <taxon>Tracheophyta</taxon>
        <taxon>Spermatophyta</taxon>
        <taxon>Magnoliopsida</taxon>
        <taxon>eudicotyledons</taxon>
        <taxon>Gunneridae</taxon>
        <taxon>Pentapetalae</taxon>
        <taxon>rosids</taxon>
        <taxon>fabids</taxon>
        <taxon>Rosales</taxon>
        <taxon>Rosaceae</taxon>
        <taxon>Rosoideae</taxon>
        <taxon>Rosoideae incertae sedis</taxon>
        <taxon>Rosa</taxon>
    </lineage>
</organism>
<feature type="transmembrane region" description="Helical" evidence="6">
    <location>
        <begin position="297"/>
        <end position="317"/>
    </location>
</feature>
<evidence type="ECO:0000256" key="3">
    <source>
        <dbReference type="ARBA" id="ARBA00022692"/>
    </source>
</evidence>
<dbReference type="PANTHER" id="PTHR31218">
    <property type="entry name" value="WAT1-RELATED PROTEIN"/>
    <property type="match status" value="1"/>
</dbReference>
<comment type="similarity">
    <text evidence="2 6">Belongs to the drug/metabolite transporter (DMT) superfamily. Plant drug/metabolite exporter (P-DME) (TC 2.A.7.4) family.</text>
</comment>
<feature type="transmembrane region" description="Helical" evidence="6">
    <location>
        <begin position="102"/>
        <end position="133"/>
    </location>
</feature>
<protein>
    <recommendedName>
        <fullName evidence="6">WAT1-related protein</fullName>
    </recommendedName>
</protein>
<comment type="subcellular location">
    <subcellularLocation>
        <location evidence="1 6">Membrane</location>
        <topology evidence="1 6">Multi-pass membrane protein</topology>
    </subcellularLocation>
</comment>
<feature type="transmembrane region" description="Helical" evidence="6">
    <location>
        <begin position="78"/>
        <end position="96"/>
    </location>
</feature>
<accession>A0A2P6PDY8</accession>
<feature type="region of interest" description="Disordered" evidence="7">
    <location>
        <begin position="370"/>
        <end position="396"/>
    </location>
</feature>
<dbReference type="EMBL" id="PDCK01000045">
    <property type="protein sequence ID" value="PRQ20129.1"/>
    <property type="molecule type" value="Genomic_DNA"/>
</dbReference>
<dbReference type="GO" id="GO:0022857">
    <property type="term" value="F:transmembrane transporter activity"/>
    <property type="evidence" value="ECO:0007669"/>
    <property type="project" value="InterPro"/>
</dbReference>
<evidence type="ECO:0000313" key="9">
    <source>
        <dbReference type="EMBL" id="PRQ20129.1"/>
    </source>
</evidence>
<proteinExistence type="inferred from homology"/>
<gene>
    <name evidence="9" type="ORF">RchiOBHm_Chr7g0224801</name>
</gene>
<reference evidence="9 10" key="1">
    <citation type="journal article" date="2018" name="Nat. Genet.">
        <title>The Rosa genome provides new insights in the design of modern roses.</title>
        <authorList>
            <person name="Bendahmane M."/>
        </authorList>
    </citation>
    <scope>NUCLEOTIDE SEQUENCE [LARGE SCALE GENOMIC DNA]</scope>
    <source>
        <strain evidence="10">cv. Old Blush</strain>
    </source>
</reference>
<evidence type="ECO:0000259" key="8">
    <source>
        <dbReference type="Pfam" id="PF00892"/>
    </source>
</evidence>
<evidence type="ECO:0000256" key="2">
    <source>
        <dbReference type="ARBA" id="ARBA00007635"/>
    </source>
</evidence>
<dbReference type="OrthoDB" id="1728340at2759"/>
<feature type="transmembrane region" description="Helical" evidence="6">
    <location>
        <begin position="231"/>
        <end position="251"/>
    </location>
</feature>
<evidence type="ECO:0000256" key="5">
    <source>
        <dbReference type="ARBA" id="ARBA00023136"/>
    </source>
</evidence>
<dbReference type="Pfam" id="PF00892">
    <property type="entry name" value="EamA"/>
    <property type="match status" value="2"/>
</dbReference>
<keyword evidence="5 6" id="KW-0472">Membrane</keyword>
<keyword evidence="4 6" id="KW-1133">Transmembrane helix</keyword>
<dbReference type="GO" id="GO:0016020">
    <property type="term" value="C:membrane"/>
    <property type="evidence" value="ECO:0007669"/>
    <property type="project" value="UniProtKB-SubCell"/>
</dbReference>
<evidence type="ECO:0000256" key="7">
    <source>
        <dbReference type="SAM" id="MobiDB-lite"/>
    </source>
</evidence>